<proteinExistence type="predicted"/>
<reference evidence="3" key="1">
    <citation type="submission" date="2018-01" db="EMBL/GenBank/DDBJ databases">
        <title>An insight into the sialome of Amazonian anophelines.</title>
        <authorList>
            <person name="Ribeiro J.M."/>
            <person name="Scarpassa V."/>
            <person name="Calvo E."/>
        </authorList>
    </citation>
    <scope>NUCLEOTIDE SEQUENCE</scope>
</reference>
<evidence type="ECO:0000256" key="1">
    <source>
        <dbReference type="SAM" id="MobiDB-lite"/>
    </source>
</evidence>
<protein>
    <submittedName>
        <fullName evidence="3">Putative secreted protein</fullName>
    </submittedName>
</protein>
<keyword evidence="2" id="KW-0732">Signal</keyword>
<feature type="compositionally biased region" description="Polar residues" evidence="1">
    <location>
        <begin position="39"/>
        <end position="48"/>
    </location>
</feature>
<feature type="chain" id="PRO_5014856891" evidence="2">
    <location>
        <begin position="32"/>
        <end position="130"/>
    </location>
</feature>
<feature type="region of interest" description="Disordered" evidence="1">
    <location>
        <begin position="36"/>
        <end position="56"/>
    </location>
</feature>
<dbReference type="AlphaFoldDB" id="A0A2M4DA03"/>
<accession>A0A2M4DA03</accession>
<organism evidence="3">
    <name type="scientific">Anopheles darlingi</name>
    <name type="common">Mosquito</name>
    <dbReference type="NCBI Taxonomy" id="43151"/>
    <lineage>
        <taxon>Eukaryota</taxon>
        <taxon>Metazoa</taxon>
        <taxon>Ecdysozoa</taxon>
        <taxon>Arthropoda</taxon>
        <taxon>Hexapoda</taxon>
        <taxon>Insecta</taxon>
        <taxon>Pterygota</taxon>
        <taxon>Neoptera</taxon>
        <taxon>Endopterygota</taxon>
        <taxon>Diptera</taxon>
        <taxon>Nematocera</taxon>
        <taxon>Culicoidea</taxon>
        <taxon>Culicidae</taxon>
        <taxon>Anophelinae</taxon>
        <taxon>Anopheles</taxon>
    </lineage>
</organism>
<feature type="signal peptide" evidence="2">
    <location>
        <begin position="1"/>
        <end position="31"/>
    </location>
</feature>
<evidence type="ECO:0000313" key="3">
    <source>
        <dbReference type="EMBL" id="MBW74414.1"/>
    </source>
</evidence>
<evidence type="ECO:0000256" key="2">
    <source>
        <dbReference type="SAM" id="SignalP"/>
    </source>
</evidence>
<name>A0A2M4DA03_ANODA</name>
<dbReference type="EMBL" id="GGFL01010236">
    <property type="protein sequence ID" value="MBW74414.1"/>
    <property type="molecule type" value="Transcribed_RNA"/>
</dbReference>
<sequence length="130" mass="14374">MAYPLHCRLFAASYPILLLFSHSGITPLASGSWPVPEGTANSHENGQSEWKDHRSTDTAREVKGALSGKCRKLPCTWASGSGRYCRPAASLCQTTDAPQNNLRSIHLANQYECLRGTKLLCTGTRWRRNL</sequence>